<sequence>EVYIYALDLGQHVTGGAPGAKGIPAIDEKIAAVLGTEAANVAVTDMAVYPETRNAFISVMRGSEPVLIRVDGAGEIVVISLDEVPYSRIRLPNRPDENTDMLLKGGRSMPIPNYPSNQATDYPLSLFGVQTITDLAYTGGRLYAAGLSNEEFASKLRSITYPFTEVDEGTSVEIWHAPHDQFETRSPIYTFVPYDIDDEPHLIASYLCTPLVKFPVSSLKPGADVRGETIAEFGSGNRPLDMIVYQKNGQDFLLMSNNRHGVMKIPTKGFGMAQELTGLVPDGDTAGVAFETIGAMEGVEQLDLLDPDHALVLIRHSEQAALNLEAVELP</sequence>
<proteinExistence type="predicted"/>
<evidence type="ECO:0000313" key="1">
    <source>
        <dbReference type="EMBL" id="SVC65593.1"/>
    </source>
</evidence>
<name>A0A382NWR5_9ZZZZ</name>
<gene>
    <name evidence="1" type="ORF">METZ01_LOCUS318447</name>
</gene>
<accession>A0A382NWR5</accession>
<reference evidence="1" key="1">
    <citation type="submission" date="2018-05" db="EMBL/GenBank/DDBJ databases">
        <authorList>
            <person name="Lanie J.A."/>
            <person name="Ng W.-L."/>
            <person name="Kazmierczak K.M."/>
            <person name="Andrzejewski T.M."/>
            <person name="Davidsen T.M."/>
            <person name="Wayne K.J."/>
            <person name="Tettelin H."/>
            <person name="Glass J.I."/>
            <person name="Rusch D."/>
            <person name="Podicherti R."/>
            <person name="Tsui H.-C.T."/>
            <person name="Winkler M.E."/>
        </authorList>
    </citation>
    <scope>NUCLEOTIDE SEQUENCE</scope>
</reference>
<evidence type="ECO:0008006" key="2">
    <source>
        <dbReference type="Google" id="ProtNLM"/>
    </source>
</evidence>
<organism evidence="1">
    <name type="scientific">marine metagenome</name>
    <dbReference type="NCBI Taxonomy" id="408172"/>
    <lineage>
        <taxon>unclassified sequences</taxon>
        <taxon>metagenomes</taxon>
        <taxon>ecological metagenomes</taxon>
    </lineage>
</organism>
<dbReference type="AlphaFoldDB" id="A0A382NWR5"/>
<feature type="non-terminal residue" evidence="1">
    <location>
        <position position="1"/>
    </location>
</feature>
<protein>
    <recommendedName>
        <fullName evidence="2">Phytase-like domain-containing protein</fullName>
    </recommendedName>
</protein>
<dbReference type="EMBL" id="UINC01103312">
    <property type="protein sequence ID" value="SVC65593.1"/>
    <property type="molecule type" value="Genomic_DNA"/>
</dbReference>